<dbReference type="Proteomes" id="UP001226091">
    <property type="component" value="Chromosome"/>
</dbReference>
<proteinExistence type="predicted"/>
<organism evidence="1 2">
    <name type="scientific">Metabacillus hrfriensis</name>
    <dbReference type="NCBI Taxonomy" id="3048891"/>
    <lineage>
        <taxon>Bacteria</taxon>
        <taxon>Bacillati</taxon>
        <taxon>Bacillota</taxon>
        <taxon>Bacilli</taxon>
        <taxon>Bacillales</taxon>
        <taxon>Bacillaceae</taxon>
        <taxon>Metabacillus</taxon>
    </lineage>
</organism>
<name>A0ACD4RF78_9BACI</name>
<dbReference type="EMBL" id="CP126116">
    <property type="protein sequence ID" value="WHZ59099.1"/>
    <property type="molecule type" value="Genomic_DNA"/>
</dbReference>
<evidence type="ECO:0000313" key="2">
    <source>
        <dbReference type="Proteomes" id="UP001226091"/>
    </source>
</evidence>
<gene>
    <name evidence="1" type="ORF">QLQ22_07140</name>
</gene>
<sequence>MPRNDQNSEVTPHFDGEKENVINDSTATQGKQMGIVINADEEFNQDQNPYHFSNIKTNEKMEDFEKIMRGNKINNKIKK</sequence>
<accession>A0ACD4RF78</accession>
<keyword evidence="2" id="KW-1185">Reference proteome</keyword>
<evidence type="ECO:0000313" key="1">
    <source>
        <dbReference type="EMBL" id="WHZ59099.1"/>
    </source>
</evidence>
<reference evidence="2" key="1">
    <citation type="journal article" date="2025" name="Aquaculture">
        <title>Assessment of the bioflocculant production and safety properties of Metabacillus hrfriensis sp. nov. based on phenotypic and whole-genome sequencing analysis.</title>
        <authorList>
            <person name="Zhang R."/>
            <person name="Zhao Z."/>
            <person name="Luo L."/>
            <person name="Wang S."/>
            <person name="Guo K."/>
            <person name="Xu W."/>
        </authorList>
    </citation>
    <scope>NUCLEOTIDE SEQUENCE [LARGE SCALE GENOMIC DNA]</scope>
    <source>
        <strain evidence="2">CT-WN-B3</strain>
    </source>
</reference>
<protein>
    <submittedName>
        <fullName evidence="1">Uncharacterized protein</fullName>
    </submittedName>
</protein>